<evidence type="ECO:0000256" key="2">
    <source>
        <dbReference type="ARBA" id="ARBA00022741"/>
    </source>
</evidence>
<dbReference type="FunFam" id="1.10.8.430:FF:000003">
    <property type="entry name" value="Probable disease resistance protein At5g66910"/>
    <property type="match status" value="1"/>
</dbReference>
<dbReference type="PANTHER" id="PTHR23155">
    <property type="entry name" value="DISEASE RESISTANCE PROTEIN RP"/>
    <property type="match status" value="1"/>
</dbReference>
<dbReference type="InterPro" id="IPR036388">
    <property type="entry name" value="WH-like_DNA-bd_sf"/>
</dbReference>
<keyword evidence="2" id="KW-0547">Nucleotide-binding</keyword>
<dbReference type="InterPro" id="IPR027417">
    <property type="entry name" value="P-loop_NTPase"/>
</dbReference>
<dbReference type="GO" id="GO:0043531">
    <property type="term" value="F:ADP binding"/>
    <property type="evidence" value="ECO:0007669"/>
    <property type="project" value="InterPro"/>
</dbReference>
<evidence type="ECO:0000256" key="1">
    <source>
        <dbReference type="ARBA" id="ARBA00022737"/>
    </source>
</evidence>
<proteinExistence type="predicted"/>
<dbReference type="CDD" id="cd14798">
    <property type="entry name" value="RX-CC_like"/>
    <property type="match status" value="1"/>
</dbReference>
<dbReference type="Proteomes" id="UP000596660">
    <property type="component" value="Unplaced"/>
</dbReference>
<dbReference type="Gene3D" id="1.10.10.10">
    <property type="entry name" value="Winged helix-like DNA-binding domain superfamily/Winged helix DNA-binding domain"/>
    <property type="match status" value="1"/>
</dbReference>
<evidence type="ECO:0000256" key="3">
    <source>
        <dbReference type="ARBA" id="ARBA00022821"/>
    </source>
</evidence>
<sequence>VRNEDLTLTPEQSLAAVAGRRDRRLKLLASLLTLRLNAANRTPRRREGARKTVGEAVNGDGVAGVWGFRFRSSCKMAASLVDSAIQWIGSLLIQEASLLFEVEDLVRGLQQDLELMQQYLQDADAKQEIKEIQTLIRQIRNLAYDAEDVIDTYILEVAAKFGVLGNKGMGGSGKSTLARKLYNHPYTKESFDCCAWVYISQEWSTGHVLSEILRKVSNPMELFKLNANSSVDELVDKLRSILEKKSYLVVLDDVWRKEALEEILPAFPRNLQRNLYVHAPRPLSEEDSWVLFCKIAFNYHTDCNTESYEKLGKEMLKKCDGLPLAIVALAGILNTKRSIREWQQVNEAVRSRVMEGTCTHMYGKVGDMLALSYDDLPGNLKPCFLYLGVFPEDCQIPAGMLTRMWIAEGFVSASEDMPLKM</sequence>
<organism evidence="5 6">
    <name type="scientific">Chenopodium quinoa</name>
    <name type="common">Quinoa</name>
    <dbReference type="NCBI Taxonomy" id="63459"/>
    <lineage>
        <taxon>Eukaryota</taxon>
        <taxon>Viridiplantae</taxon>
        <taxon>Streptophyta</taxon>
        <taxon>Embryophyta</taxon>
        <taxon>Tracheophyta</taxon>
        <taxon>Spermatophyta</taxon>
        <taxon>Magnoliopsida</taxon>
        <taxon>eudicotyledons</taxon>
        <taxon>Gunneridae</taxon>
        <taxon>Pentapetalae</taxon>
        <taxon>Caryophyllales</taxon>
        <taxon>Chenopodiaceae</taxon>
        <taxon>Chenopodioideae</taxon>
        <taxon>Atripliceae</taxon>
        <taxon>Chenopodium</taxon>
    </lineage>
</organism>
<evidence type="ECO:0000259" key="4">
    <source>
        <dbReference type="Pfam" id="PF00931"/>
    </source>
</evidence>
<keyword evidence="1" id="KW-0677">Repeat</keyword>
<dbReference type="InterPro" id="IPR038005">
    <property type="entry name" value="RX-like_CC"/>
</dbReference>
<dbReference type="Gramene" id="AUR62033572-RA">
    <property type="protein sequence ID" value="AUR62033572-RA:cds"/>
    <property type="gene ID" value="AUR62033572"/>
</dbReference>
<reference evidence="5" key="1">
    <citation type="journal article" date="2017" name="Nature">
        <title>The genome of Chenopodium quinoa.</title>
        <authorList>
            <person name="Jarvis D.E."/>
            <person name="Ho Y.S."/>
            <person name="Lightfoot D.J."/>
            <person name="Schmoeckel S.M."/>
            <person name="Li B."/>
            <person name="Borm T.J.A."/>
            <person name="Ohyanagi H."/>
            <person name="Mineta K."/>
            <person name="Michell C.T."/>
            <person name="Saber N."/>
            <person name="Kharbatia N.M."/>
            <person name="Rupper R.R."/>
            <person name="Sharp A.R."/>
            <person name="Dally N."/>
            <person name="Boughton B.A."/>
            <person name="Woo Y.H."/>
            <person name="Gao G."/>
            <person name="Schijlen E.G.W.M."/>
            <person name="Guo X."/>
            <person name="Momin A.A."/>
            <person name="Negrao S."/>
            <person name="Al-Babili S."/>
            <person name="Gehring C."/>
            <person name="Roessner U."/>
            <person name="Jung C."/>
            <person name="Murphy K."/>
            <person name="Arold S.T."/>
            <person name="Gojobori T."/>
            <person name="van der Linden C.G."/>
            <person name="van Loo E.N."/>
            <person name="Jellen E.N."/>
            <person name="Maughan P.J."/>
            <person name="Tester M."/>
        </authorList>
    </citation>
    <scope>NUCLEOTIDE SEQUENCE [LARGE SCALE GENOMIC DNA]</scope>
    <source>
        <strain evidence="5">cv. PI 614886</strain>
    </source>
</reference>
<dbReference type="Gene3D" id="1.10.8.430">
    <property type="entry name" value="Helical domain of apoptotic protease-activating factors"/>
    <property type="match status" value="1"/>
</dbReference>
<evidence type="ECO:0000313" key="5">
    <source>
        <dbReference type="EnsemblPlants" id="AUR62033572-RA:cds"/>
    </source>
</evidence>
<feature type="domain" description="NB-ARC" evidence="4">
    <location>
        <begin position="158"/>
        <end position="270"/>
    </location>
</feature>
<dbReference type="OMA" id="CNTESYE"/>
<accession>A0A803MQM1</accession>
<dbReference type="AlphaFoldDB" id="A0A803MQM1"/>
<dbReference type="EnsemblPlants" id="AUR62033572-RA">
    <property type="protein sequence ID" value="AUR62033572-RA:cds"/>
    <property type="gene ID" value="AUR62033572"/>
</dbReference>
<dbReference type="Gene3D" id="3.40.50.300">
    <property type="entry name" value="P-loop containing nucleotide triphosphate hydrolases"/>
    <property type="match status" value="1"/>
</dbReference>
<evidence type="ECO:0000313" key="6">
    <source>
        <dbReference type="Proteomes" id="UP000596660"/>
    </source>
</evidence>
<protein>
    <recommendedName>
        <fullName evidence="4">NB-ARC domain-containing protein</fullName>
    </recommendedName>
</protein>
<keyword evidence="3" id="KW-0611">Plant defense</keyword>
<dbReference type="PRINTS" id="PR00364">
    <property type="entry name" value="DISEASERSIST"/>
</dbReference>
<dbReference type="SUPFAM" id="SSF52540">
    <property type="entry name" value="P-loop containing nucleoside triphosphate hydrolases"/>
    <property type="match status" value="1"/>
</dbReference>
<dbReference type="GO" id="GO:0098542">
    <property type="term" value="P:defense response to other organism"/>
    <property type="evidence" value="ECO:0007669"/>
    <property type="project" value="TreeGrafter"/>
</dbReference>
<reference evidence="5" key="2">
    <citation type="submission" date="2021-03" db="UniProtKB">
        <authorList>
            <consortium name="EnsemblPlants"/>
        </authorList>
    </citation>
    <scope>IDENTIFICATION</scope>
</reference>
<dbReference type="InterPro" id="IPR042197">
    <property type="entry name" value="Apaf_helical"/>
</dbReference>
<dbReference type="Pfam" id="PF00931">
    <property type="entry name" value="NB-ARC"/>
    <property type="match status" value="1"/>
</dbReference>
<dbReference type="PANTHER" id="PTHR23155:SF1205">
    <property type="entry name" value="DISEASE RESISTANCE PROTEIN RPM1"/>
    <property type="match status" value="1"/>
</dbReference>
<name>A0A803MQM1_CHEQI</name>
<dbReference type="InterPro" id="IPR002182">
    <property type="entry name" value="NB-ARC"/>
</dbReference>
<keyword evidence="6" id="KW-1185">Reference proteome</keyword>
<dbReference type="InterPro" id="IPR044974">
    <property type="entry name" value="Disease_R_plants"/>
</dbReference>